<dbReference type="Proteomes" id="UP000184301">
    <property type="component" value="Unassembled WGS sequence"/>
</dbReference>
<dbReference type="STRING" id="1121950.SAMN02745243_02722"/>
<dbReference type="SUPFAM" id="SSF51055">
    <property type="entry name" value="Carbohydrate binding domain"/>
    <property type="match status" value="1"/>
</dbReference>
<keyword evidence="1" id="KW-0378">Hydrolase</keyword>
<reference evidence="3 4" key="1">
    <citation type="submission" date="2016-11" db="EMBL/GenBank/DDBJ databases">
        <authorList>
            <person name="Jaros S."/>
            <person name="Januszkiewicz K."/>
            <person name="Wedrychowicz H."/>
        </authorList>
    </citation>
    <scope>NUCLEOTIDE SEQUENCE [LARGE SCALE GENOMIC DNA]</scope>
    <source>
        <strain evidence="3 4">DSM 15480</strain>
    </source>
</reference>
<dbReference type="InterPro" id="IPR036573">
    <property type="entry name" value="CBM_sf_5/12"/>
</dbReference>
<dbReference type="InterPro" id="IPR003610">
    <property type="entry name" value="CBM5/12"/>
</dbReference>
<dbReference type="GO" id="GO:0004553">
    <property type="term" value="F:hydrolase activity, hydrolyzing O-glycosyl compounds"/>
    <property type="evidence" value="ECO:0007669"/>
    <property type="project" value="InterPro"/>
</dbReference>
<evidence type="ECO:0000256" key="1">
    <source>
        <dbReference type="ARBA" id="ARBA00022801"/>
    </source>
</evidence>
<proteinExistence type="predicted"/>
<organism evidence="3 4">
    <name type="scientific">Hespellia stercorisuis DSM 15480</name>
    <dbReference type="NCBI Taxonomy" id="1121950"/>
    <lineage>
        <taxon>Bacteria</taxon>
        <taxon>Bacillati</taxon>
        <taxon>Bacillota</taxon>
        <taxon>Clostridia</taxon>
        <taxon>Lachnospirales</taxon>
        <taxon>Lachnospiraceae</taxon>
        <taxon>Hespellia</taxon>
    </lineage>
</organism>
<evidence type="ECO:0000313" key="4">
    <source>
        <dbReference type="Proteomes" id="UP000184301"/>
    </source>
</evidence>
<protein>
    <submittedName>
        <fullName evidence="3">Carbohydrate binding domain-containing protein</fullName>
    </submittedName>
</protein>
<dbReference type="Pfam" id="PF02839">
    <property type="entry name" value="CBM_5_12"/>
    <property type="match status" value="1"/>
</dbReference>
<dbReference type="EMBL" id="FQZY01000043">
    <property type="protein sequence ID" value="SHK33186.1"/>
    <property type="molecule type" value="Genomic_DNA"/>
</dbReference>
<dbReference type="GO" id="GO:0005576">
    <property type="term" value="C:extracellular region"/>
    <property type="evidence" value="ECO:0007669"/>
    <property type="project" value="InterPro"/>
</dbReference>
<dbReference type="Gene3D" id="2.10.10.20">
    <property type="entry name" value="Carbohydrate-binding module superfamily 5/12"/>
    <property type="match status" value="1"/>
</dbReference>
<dbReference type="GO" id="GO:0005975">
    <property type="term" value="P:carbohydrate metabolic process"/>
    <property type="evidence" value="ECO:0007669"/>
    <property type="project" value="InterPro"/>
</dbReference>
<evidence type="ECO:0000259" key="2">
    <source>
        <dbReference type="Pfam" id="PF02839"/>
    </source>
</evidence>
<dbReference type="AlphaFoldDB" id="A0A1M6RL85"/>
<dbReference type="CDD" id="cd12214">
    <property type="entry name" value="ChiA1_BD"/>
    <property type="match status" value="1"/>
</dbReference>
<accession>A0A1M6RL85</accession>
<sequence>MDVVERAKELRKQIEDNAAQMSDCMAMEYKELFPEWNADGVTYKTGNRVKYDGTIYRVIQDHVSQEKWTPDAATSLFANVTILDTETITERE</sequence>
<dbReference type="GO" id="GO:0030246">
    <property type="term" value="F:carbohydrate binding"/>
    <property type="evidence" value="ECO:0007669"/>
    <property type="project" value="InterPro"/>
</dbReference>
<gene>
    <name evidence="3" type="ORF">SAMN02745243_02722</name>
</gene>
<feature type="domain" description="Chitin-binding type-3" evidence="2">
    <location>
        <begin position="39"/>
        <end position="76"/>
    </location>
</feature>
<name>A0A1M6RL85_9FIRM</name>
<keyword evidence="4" id="KW-1185">Reference proteome</keyword>
<evidence type="ECO:0000313" key="3">
    <source>
        <dbReference type="EMBL" id="SHK33186.1"/>
    </source>
</evidence>